<accession>A0A812L0J6</accession>
<organism evidence="1 2">
    <name type="scientific">Symbiodinium necroappetens</name>
    <dbReference type="NCBI Taxonomy" id="1628268"/>
    <lineage>
        <taxon>Eukaryota</taxon>
        <taxon>Sar</taxon>
        <taxon>Alveolata</taxon>
        <taxon>Dinophyceae</taxon>
        <taxon>Suessiales</taxon>
        <taxon>Symbiodiniaceae</taxon>
        <taxon>Symbiodinium</taxon>
    </lineage>
</organism>
<dbReference type="OrthoDB" id="10296225at2759"/>
<keyword evidence="2" id="KW-1185">Reference proteome</keyword>
<protein>
    <submittedName>
        <fullName evidence="1">Uncharacterized protein</fullName>
    </submittedName>
</protein>
<dbReference type="EMBL" id="CAJNJA010008675">
    <property type="protein sequence ID" value="CAE7239222.1"/>
    <property type="molecule type" value="Genomic_DNA"/>
</dbReference>
<proteinExistence type="predicted"/>
<gene>
    <name evidence="1" type="ORF">SNEC2469_LOCUS4203</name>
</gene>
<evidence type="ECO:0000313" key="2">
    <source>
        <dbReference type="Proteomes" id="UP000601435"/>
    </source>
</evidence>
<dbReference type="Proteomes" id="UP000601435">
    <property type="component" value="Unassembled WGS sequence"/>
</dbReference>
<reference evidence="1" key="1">
    <citation type="submission" date="2021-02" db="EMBL/GenBank/DDBJ databases">
        <authorList>
            <person name="Dougan E. K."/>
            <person name="Rhodes N."/>
            <person name="Thang M."/>
            <person name="Chan C."/>
        </authorList>
    </citation>
    <scope>NUCLEOTIDE SEQUENCE</scope>
</reference>
<sequence length="246" mass="27910">MEEAMQMITTASGVVYDGLQSALSFMTEGCSLCQVPAWEEAEEVLPFCQYRTACRVHAEPKELVAHLVGLVQPERMDVYTFALGQLCHPDDREQRLLCSDFHTREGYRGLECLFSKKLSHWWSMNPAAYVDVLSSLRKHRSANPDLRVVISDLASKLLCHGPDRRARHFLIRDVLEMLRSADFNDQFRAIRALRNSTAHLGRFRSKCKAALAPILAQKPKGKVLRACATSAVERLDELSSRQQKLH</sequence>
<comment type="caution">
    <text evidence="1">The sequence shown here is derived from an EMBL/GenBank/DDBJ whole genome shotgun (WGS) entry which is preliminary data.</text>
</comment>
<evidence type="ECO:0000313" key="1">
    <source>
        <dbReference type="EMBL" id="CAE7239222.1"/>
    </source>
</evidence>
<dbReference type="AlphaFoldDB" id="A0A812L0J6"/>
<name>A0A812L0J6_9DINO</name>